<dbReference type="PROSITE" id="PS00409">
    <property type="entry name" value="PROKAR_NTER_METHYL"/>
    <property type="match status" value="1"/>
</dbReference>
<dbReference type="STRING" id="1805281.AUJ77_00600"/>
<name>A0A1J4V535_9BACT</name>
<evidence type="ECO:0008006" key="4">
    <source>
        <dbReference type="Google" id="ProtNLM"/>
    </source>
</evidence>
<keyword evidence="1" id="KW-0812">Transmembrane</keyword>
<feature type="transmembrane region" description="Helical" evidence="1">
    <location>
        <begin position="12"/>
        <end position="31"/>
    </location>
</feature>
<comment type="caution">
    <text evidence="2">The sequence shown here is derived from an EMBL/GenBank/DDBJ whole genome shotgun (WGS) entry which is preliminary data.</text>
</comment>
<dbReference type="InterPro" id="IPR012902">
    <property type="entry name" value="N_methyl_site"/>
</dbReference>
<dbReference type="Proteomes" id="UP000181992">
    <property type="component" value="Unassembled WGS sequence"/>
</dbReference>
<keyword evidence="1" id="KW-0472">Membrane</keyword>
<dbReference type="AlphaFoldDB" id="A0A1J4V535"/>
<accession>A0A1J4V535</accession>
<gene>
    <name evidence="2" type="ORF">AUJ77_00600</name>
</gene>
<keyword evidence="1" id="KW-1133">Transmembrane helix</keyword>
<protein>
    <recommendedName>
        <fullName evidence="4">General secretion pathway GspH domain-containing protein</fullName>
    </recommendedName>
</protein>
<dbReference type="EMBL" id="MNVN01000007">
    <property type="protein sequence ID" value="OIO31115.1"/>
    <property type="molecule type" value="Genomic_DNA"/>
</dbReference>
<evidence type="ECO:0000256" key="1">
    <source>
        <dbReference type="SAM" id="Phobius"/>
    </source>
</evidence>
<sequence length="194" mass="20734">MKHTLSKLRGFTLIELMVSIVIFSVITGIVLSSNKTFGTNAKLVNASEDMVLALRQAQVYGVSSKRNTDTNGNAIVCGTSAFDCRLGVNFSLASPRQFFVFVDVDDSKTYNTGDIIIDTISLATPLSISAIDCLPHITGCIGNVLNVTFKRPNPDAIITDSTTGGGYDEAHVVVSDGIKNTIIDISRTGQISLQ</sequence>
<dbReference type="Gene3D" id="3.30.700.10">
    <property type="entry name" value="Glycoprotein, Type 4 Pilin"/>
    <property type="match status" value="1"/>
</dbReference>
<dbReference type="NCBIfam" id="TIGR02532">
    <property type="entry name" value="IV_pilin_GFxxxE"/>
    <property type="match status" value="1"/>
</dbReference>
<dbReference type="InterPro" id="IPR045584">
    <property type="entry name" value="Pilin-like"/>
</dbReference>
<proteinExistence type="predicted"/>
<evidence type="ECO:0000313" key="3">
    <source>
        <dbReference type="Proteomes" id="UP000181992"/>
    </source>
</evidence>
<organism evidence="2 3">
    <name type="scientific">Candidatus Nomurabacteria bacterium CG1_02_43_90</name>
    <dbReference type="NCBI Taxonomy" id="1805281"/>
    <lineage>
        <taxon>Bacteria</taxon>
        <taxon>Candidatus Nomuraibacteriota</taxon>
    </lineage>
</organism>
<dbReference type="Pfam" id="PF07963">
    <property type="entry name" value="N_methyl"/>
    <property type="match status" value="1"/>
</dbReference>
<reference evidence="2 3" key="1">
    <citation type="journal article" date="2016" name="Environ. Microbiol.">
        <title>Genomic resolution of a cold subsurface aquifer community provides metabolic insights for novel microbes adapted to high CO concentrations.</title>
        <authorList>
            <person name="Probst A.J."/>
            <person name="Castelle C.J."/>
            <person name="Singh A."/>
            <person name="Brown C.T."/>
            <person name="Anantharaman K."/>
            <person name="Sharon I."/>
            <person name="Hug L.A."/>
            <person name="Burstein D."/>
            <person name="Emerson J.B."/>
            <person name="Thomas B.C."/>
            <person name="Banfield J.F."/>
        </authorList>
    </citation>
    <scope>NUCLEOTIDE SEQUENCE [LARGE SCALE GENOMIC DNA]</scope>
    <source>
        <strain evidence="2">CG1_02_43_90</strain>
    </source>
</reference>
<evidence type="ECO:0000313" key="2">
    <source>
        <dbReference type="EMBL" id="OIO31115.1"/>
    </source>
</evidence>
<dbReference type="SUPFAM" id="SSF54523">
    <property type="entry name" value="Pili subunits"/>
    <property type="match status" value="1"/>
</dbReference>